<organism evidence="2 3">
    <name type="scientific">Strongylus vulgaris</name>
    <name type="common">Blood worm</name>
    <dbReference type="NCBI Taxonomy" id="40348"/>
    <lineage>
        <taxon>Eukaryota</taxon>
        <taxon>Metazoa</taxon>
        <taxon>Ecdysozoa</taxon>
        <taxon>Nematoda</taxon>
        <taxon>Chromadorea</taxon>
        <taxon>Rhabditida</taxon>
        <taxon>Rhabditina</taxon>
        <taxon>Rhabditomorpha</taxon>
        <taxon>Strongyloidea</taxon>
        <taxon>Strongylidae</taxon>
        <taxon>Strongylus</taxon>
    </lineage>
</organism>
<gene>
    <name evidence="2" type="ORF">SVUK_LOCUS14550</name>
</gene>
<reference evidence="2 3" key="1">
    <citation type="submission" date="2018-11" db="EMBL/GenBank/DDBJ databases">
        <authorList>
            <consortium name="Pathogen Informatics"/>
        </authorList>
    </citation>
    <scope>NUCLEOTIDE SEQUENCE [LARGE SCALE GENOMIC DNA]</scope>
</reference>
<protein>
    <submittedName>
        <fullName evidence="2">Uncharacterized protein</fullName>
    </submittedName>
</protein>
<feature type="transmembrane region" description="Helical" evidence="1">
    <location>
        <begin position="104"/>
        <end position="125"/>
    </location>
</feature>
<keyword evidence="1" id="KW-0472">Membrane</keyword>
<proteinExistence type="predicted"/>
<keyword evidence="1" id="KW-0812">Transmembrane</keyword>
<evidence type="ECO:0000256" key="1">
    <source>
        <dbReference type="SAM" id="Phobius"/>
    </source>
</evidence>
<evidence type="ECO:0000313" key="2">
    <source>
        <dbReference type="EMBL" id="VDM79552.1"/>
    </source>
</evidence>
<dbReference type="EMBL" id="UYYB01105528">
    <property type="protein sequence ID" value="VDM79552.1"/>
    <property type="molecule type" value="Genomic_DNA"/>
</dbReference>
<keyword evidence="3" id="KW-1185">Reference proteome</keyword>
<evidence type="ECO:0000313" key="3">
    <source>
        <dbReference type="Proteomes" id="UP000270094"/>
    </source>
</evidence>
<keyword evidence="1" id="KW-1133">Transmembrane helix</keyword>
<dbReference type="AlphaFoldDB" id="A0A3P7LK23"/>
<sequence>MTSKAKTDNSKNPKEFMKKRKLTGERYGVAGIVSEERVPYNLHENFEKKNFTIYRDFQERKQQEVTRFEKIENLRPATAHFRSHKLRWKDGEEGSREENLTYKILSSPIVIVPLVIIALSFLYYLNRKFAPRH</sequence>
<name>A0A3P7LK23_STRVU</name>
<accession>A0A3P7LK23</accession>
<dbReference type="OrthoDB" id="10616329at2759"/>
<dbReference type="Proteomes" id="UP000270094">
    <property type="component" value="Unassembled WGS sequence"/>
</dbReference>